<protein>
    <submittedName>
        <fullName evidence="3">Uncharacterized protein</fullName>
    </submittedName>
</protein>
<reference evidence="3 4" key="1">
    <citation type="journal article" date="2023" name="bioRxiv">
        <title>Genome report: Whole genome sequence and annotation of Penstemon davidsonii.</title>
        <authorList>
            <person name="Ostevik K.L."/>
            <person name="Alabady M."/>
            <person name="Zhang M."/>
            <person name="Rausher M.D."/>
        </authorList>
    </citation>
    <scope>NUCLEOTIDE SEQUENCE [LARGE SCALE GENOMIC DNA]</scope>
    <source>
        <strain evidence="3">DNT005</strain>
        <tissue evidence="3">Whole leaf</tissue>
    </source>
</reference>
<organism evidence="3 4">
    <name type="scientific">Penstemon davidsonii</name>
    <dbReference type="NCBI Taxonomy" id="160366"/>
    <lineage>
        <taxon>Eukaryota</taxon>
        <taxon>Viridiplantae</taxon>
        <taxon>Streptophyta</taxon>
        <taxon>Embryophyta</taxon>
        <taxon>Tracheophyta</taxon>
        <taxon>Spermatophyta</taxon>
        <taxon>Magnoliopsida</taxon>
        <taxon>eudicotyledons</taxon>
        <taxon>Gunneridae</taxon>
        <taxon>Pentapetalae</taxon>
        <taxon>asterids</taxon>
        <taxon>lamiids</taxon>
        <taxon>Lamiales</taxon>
        <taxon>Plantaginaceae</taxon>
        <taxon>Cheloneae</taxon>
        <taxon>Penstemon</taxon>
    </lineage>
</organism>
<keyword evidence="4" id="KW-1185">Reference proteome</keyword>
<evidence type="ECO:0000256" key="2">
    <source>
        <dbReference type="ARBA" id="ARBA00023234"/>
    </source>
</evidence>
<keyword evidence="2" id="KW-0035">Amyloplast</keyword>
<comment type="subcellular location">
    <subcellularLocation>
        <location evidence="1">Plastid</location>
        <location evidence="1">Amyloplast</location>
    </subcellularLocation>
</comment>
<dbReference type="Gene3D" id="3.40.50.2000">
    <property type="entry name" value="Glycogen Phosphorylase B"/>
    <property type="match status" value="2"/>
</dbReference>
<evidence type="ECO:0000313" key="4">
    <source>
        <dbReference type="Proteomes" id="UP001291926"/>
    </source>
</evidence>
<accession>A0ABR0DLR8</accession>
<dbReference type="PANTHER" id="PTHR45825:SF11">
    <property type="entry name" value="ALPHA AMYLASE DOMAIN-CONTAINING PROTEIN"/>
    <property type="match status" value="1"/>
</dbReference>
<evidence type="ECO:0000313" key="3">
    <source>
        <dbReference type="EMBL" id="KAK4489728.1"/>
    </source>
</evidence>
<name>A0ABR0DLR8_9LAMI</name>
<dbReference type="SUPFAM" id="SSF53756">
    <property type="entry name" value="UDP-Glycosyltransferase/glycogen phosphorylase"/>
    <property type="match status" value="1"/>
</dbReference>
<dbReference type="EMBL" id="JAYDYQ010001087">
    <property type="protein sequence ID" value="KAK4489728.1"/>
    <property type="molecule type" value="Genomic_DNA"/>
</dbReference>
<dbReference type="PANTHER" id="PTHR45825">
    <property type="entry name" value="GRANULE-BOUND STARCH SYNTHASE 1, CHLOROPLASTIC/AMYLOPLASTIC"/>
    <property type="match status" value="1"/>
</dbReference>
<comment type="caution">
    <text evidence="3">The sequence shown here is derived from an EMBL/GenBank/DDBJ whole genome shotgun (WGS) entry which is preliminary data.</text>
</comment>
<keyword evidence="2" id="KW-0934">Plastid</keyword>
<dbReference type="Proteomes" id="UP001291926">
    <property type="component" value="Unassembled WGS sequence"/>
</dbReference>
<sequence>MLKNNQSLGIFNRWAFSPLSNESLLGAIRIAVLTYKEHKSSWEGLMKRGMERNSSWDNAATEYEQVFEWAFIDPPYAG</sequence>
<gene>
    <name evidence="3" type="ORF">RD792_000363</name>
</gene>
<proteinExistence type="predicted"/>
<evidence type="ECO:0000256" key="1">
    <source>
        <dbReference type="ARBA" id="ARBA00004602"/>
    </source>
</evidence>